<dbReference type="OMA" id="WIVAWIT"/>
<dbReference type="PANTHER" id="PTHR13222:SF1">
    <property type="entry name" value="RB1-INDUCIBLE COILED-COIL PROTEIN 1"/>
    <property type="match status" value="1"/>
</dbReference>
<dbReference type="OrthoDB" id="447953at2759"/>
<evidence type="ECO:0000313" key="7">
    <source>
        <dbReference type="EMBL" id="EPQ52117.1"/>
    </source>
</evidence>
<dbReference type="GO" id="GO:0015031">
    <property type="term" value="P:protein transport"/>
    <property type="evidence" value="ECO:0007669"/>
    <property type="project" value="UniProtKB-KW"/>
</dbReference>
<dbReference type="InterPro" id="IPR019460">
    <property type="entry name" value="Atg11_C"/>
</dbReference>
<dbReference type="Pfam" id="PF10377">
    <property type="entry name" value="ATG11"/>
    <property type="match status" value="1"/>
</dbReference>
<keyword evidence="4" id="KW-0926">Vacuole</keyword>
<dbReference type="GO" id="GO:0034517">
    <property type="term" value="P:ribophagy"/>
    <property type="evidence" value="ECO:0007669"/>
    <property type="project" value="TreeGrafter"/>
</dbReference>
<feature type="compositionally biased region" description="Pro residues" evidence="5">
    <location>
        <begin position="266"/>
        <end position="279"/>
    </location>
</feature>
<dbReference type="GO" id="GO:0060090">
    <property type="term" value="F:molecular adaptor activity"/>
    <property type="evidence" value="ECO:0007669"/>
    <property type="project" value="TreeGrafter"/>
</dbReference>
<name>S7PXS4_GLOTA</name>
<dbReference type="GO" id="GO:1903599">
    <property type="term" value="P:positive regulation of autophagy of mitochondrion"/>
    <property type="evidence" value="ECO:0007669"/>
    <property type="project" value="UniProtKB-UniRule"/>
</dbReference>
<keyword evidence="8" id="KW-1185">Reference proteome</keyword>
<keyword evidence="4" id="KW-0653">Protein transport</keyword>
<evidence type="ECO:0000313" key="8">
    <source>
        <dbReference type="Proteomes" id="UP000030669"/>
    </source>
</evidence>
<dbReference type="GO" id="GO:0034727">
    <property type="term" value="P:piecemeal microautophagy of the nucleus"/>
    <property type="evidence" value="ECO:0007669"/>
    <property type="project" value="TreeGrafter"/>
</dbReference>
<comment type="function">
    <text evidence="4">Involved in cytoplasm to vacuole transport (Cvt), pexophagy, mitophagy and nucleophagy. Recruits mitochondria for their selective degradation via autophagy (mitophagy) during starvation. Works as scaffold proteins that recruit ATG proteins to the pre-autophagosome (PAS), the site of vesicle/autophagosome formation. Required for the Cvt vesicles completion.</text>
</comment>
<dbReference type="GO" id="GO:0005774">
    <property type="term" value="C:vacuolar membrane"/>
    <property type="evidence" value="ECO:0007669"/>
    <property type="project" value="UniProtKB-SubCell"/>
</dbReference>
<sequence>MGLREELQRVEHQLREARHAESLLREDLKAGITSQSDYEHRLEESNRLVAQILDVAIAFRNSHVKAIATVQNMVSHPRLSGNQADLSLSQSFRPGINGNVDEPSPIDPSDPAAALEHLREFDHDHFLEIIAKAGSVIRKWQKQCKEYRERAKGKISFRNFAKGDLALFLPTRNSVSKPWAAFNVSFPHYFLSATGHLAEQLKTREWIVARITSISEHVVDHRDPNSNPYGLGDGVKYYTLEVEDWTQPSPPSKKKVSAKKAASAEAPPPPQSEPLPSVPPVAEVEESFEATRPPNSHLFPTRNRTQSSPTAGPSSLSRLLAQAPVDALETIPASRDQTPSPAVPSPPVAGPSSSSSQASPAPAVPTPSRQSPLRSTSRASRVSISS</sequence>
<dbReference type="GO" id="GO:0061709">
    <property type="term" value="P:reticulophagy"/>
    <property type="evidence" value="ECO:0007669"/>
    <property type="project" value="TreeGrafter"/>
</dbReference>
<feature type="non-terminal residue" evidence="7">
    <location>
        <position position="386"/>
    </location>
</feature>
<dbReference type="GO" id="GO:0000045">
    <property type="term" value="P:autophagosome assembly"/>
    <property type="evidence" value="ECO:0007669"/>
    <property type="project" value="UniProtKB-UniRule"/>
</dbReference>
<reference evidence="7 8" key="1">
    <citation type="journal article" date="2012" name="Science">
        <title>The Paleozoic origin of enzymatic lignin decomposition reconstructed from 31 fungal genomes.</title>
        <authorList>
            <person name="Floudas D."/>
            <person name="Binder M."/>
            <person name="Riley R."/>
            <person name="Barry K."/>
            <person name="Blanchette R.A."/>
            <person name="Henrissat B."/>
            <person name="Martinez A.T."/>
            <person name="Otillar R."/>
            <person name="Spatafora J.W."/>
            <person name="Yadav J.S."/>
            <person name="Aerts A."/>
            <person name="Benoit I."/>
            <person name="Boyd A."/>
            <person name="Carlson A."/>
            <person name="Copeland A."/>
            <person name="Coutinho P.M."/>
            <person name="de Vries R.P."/>
            <person name="Ferreira P."/>
            <person name="Findley K."/>
            <person name="Foster B."/>
            <person name="Gaskell J."/>
            <person name="Glotzer D."/>
            <person name="Gorecki P."/>
            <person name="Heitman J."/>
            <person name="Hesse C."/>
            <person name="Hori C."/>
            <person name="Igarashi K."/>
            <person name="Jurgens J.A."/>
            <person name="Kallen N."/>
            <person name="Kersten P."/>
            <person name="Kohler A."/>
            <person name="Kuees U."/>
            <person name="Kumar T.K.A."/>
            <person name="Kuo A."/>
            <person name="LaButti K."/>
            <person name="Larrondo L.F."/>
            <person name="Lindquist E."/>
            <person name="Ling A."/>
            <person name="Lombard V."/>
            <person name="Lucas S."/>
            <person name="Lundell T."/>
            <person name="Martin R."/>
            <person name="McLaughlin D.J."/>
            <person name="Morgenstern I."/>
            <person name="Morin E."/>
            <person name="Murat C."/>
            <person name="Nagy L.G."/>
            <person name="Nolan M."/>
            <person name="Ohm R.A."/>
            <person name="Patyshakuliyeva A."/>
            <person name="Rokas A."/>
            <person name="Ruiz-Duenas F.J."/>
            <person name="Sabat G."/>
            <person name="Salamov A."/>
            <person name="Samejima M."/>
            <person name="Schmutz J."/>
            <person name="Slot J.C."/>
            <person name="St John F."/>
            <person name="Stenlid J."/>
            <person name="Sun H."/>
            <person name="Sun S."/>
            <person name="Syed K."/>
            <person name="Tsang A."/>
            <person name="Wiebenga A."/>
            <person name="Young D."/>
            <person name="Pisabarro A."/>
            <person name="Eastwood D.C."/>
            <person name="Martin F."/>
            <person name="Cullen D."/>
            <person name="Grigoriev I.V."/>
            <person name="Hibbett D.S."/>
        </authorList>
    </citation>
    <scope>NUCLEOTIDE SEQUENCE [LARGE SCALE GENOMIC DNA]</scope>
    <source>
        <strain evidence="7 8">ATCC 11539</strain>
    </source>
</reference>
<dbReference type="AlphaFoldDB" id="S7PXS4"/>
<evidence type="ECO:0000256" key="2">
    <source>
        <dbReference type="ARBA" id="ARBA00023006"/>
    </source>
</evidence>
<dbReference type="EMBL" id="KB469308">
    <property type="protein sequence ID" value="EPQ52117.1"/>
    <property type="molecule type" value="Genomic_DNA"/>
</dbReference>
<feature type="domain" description="Autophagy-related protein 11 C-terminal" evidence="6">
    <location>
        <begin position="135"/>
        <end position="243"/>
    </location>
</feature>
<protein>
    <recommendedName>
        <fullName evidence="4">Autophagy-related protein 11</fullName>
    </recommendedName>
</protein>
<dbReference type="GO" id="GO:0034045">
    <property type="term" value="C:phagophore assembly site membrane"/>
    <property type="evidence" value="ECO:0007669"/>
    <property type="project" value="UniProtKB-SubCell"/>
</dbReference>
<feature type="compositionally biased region" description="Low complexity" evidence="5">
    <location>
        <begin position="374"/>
        <end position="386"/>
    </location>
</feature>
<dbReference type="GO" id="GO:0000422">
    <property type="term" value="P:autophagy of mitochondrion"/>
    <property type="evidence" value="ECO:0007669"/>
    <property type="project" value="TreeGrafter"/>
</dbReference>
<feature type="compositionally biased region" description="Low complexity" evidence="5">
    <location>
        <begin position="350"/>
        <end position="361"/>
    </location>
</feature>
<keyword evidence="4" id="KW-0472">Membrane</keyword>
<dbReference type="PANTHER" id="PTHR13222">
    <property type="entry name" value="RB1-INDUCIBLE COILED-COIL"/>
    <property type="match status" value="1"/>
</dbReference>
<keyword evidence="4" id="KW-0813">Transport</keyword>
<dbReference type="HOGENOM" id="CLU_716790_0_0_1"/>
<keyword evidence="3" id="KW-0175">Coiled coil</keyword>
<comment type="subunit">
    <text evidence="4">Homodimer.</text>
</comment>
<evidence type="ECO:0000259" key="6">
    <source>
        <dbReference type="Pfam" id="PF10377"/>
    </source>
</evidence>
<evidence type="ECO:0000256" key="5">
    <source>
        <dbReference type="SAM" id="MobiDB-lite"/>
    </source>
</evidence>
<organism evidence="7 8">
    <name type="scientific">Gloeophyllum trabeum (strain ATCC 11539 / FP-39264 / Madison 617)</name>
    <name type="common">Brown rot fungus</name>
    <dbReference type="NCBI Taxonomy" id="670483"/>
    <lineage>
        <taxon>Eukaryota</taxon>
        <taxon>Fungi</taxon>
        <taxon>Dikarya</taxon>
        <taxon>Basidiomycota</taxon>
        <taxon>Agaricomycotina</taxon>
        <taxon>Agaricomycetes</taxon>
        <taxon>Gloeophyllales</taxon>
        <taxon>Gloeophyllaceae</taxon>
        <taxon>Gloeophyllum</taxon>
    </lineage>
</organism>
<keyword evidence="2 4" id="KW-0072">Autophagy</keyword>
<comment type="similarity">
    <text evidence="1 4">Belongs to the ATG11 family.</text>
</comment>
<accession>S7PXS4</accession>
<feature type="compositionally biased region" description="Polar residues" evidence="5">
    <location>
        <begin position="302"/>
        <end position="317"/>
    </location>
</feature>
<dbReference type="Proteomes" id="UP000030669">
    <property type="component" value="Unassembled WGS sequence"/>
</dbReference>
<dbReference type="GO" id="GO:1990316">
    <property type="term" value="C:Atg1/ULK1 kinase complex"/>
    <property type="evidence" value="ECO:0007669"/>
    <property type="project" value="TreeGrafter"/>
</dbReference>
<dbReference type="GO" id="GO:0019901">
    <property type="term" value="F:protein kinase binding"/>
    <property type="evidence" value="ECO:0007669"/>
    <property type="project" value="TreeGrafter"/>
</dbReference>
<dbReference type="eggNOG" id="ENOG502QVZE">
    <property type="taxonomic scope" value="Eukaryota"/>
</dbReference>
<gene>
    <name evidence="7" type="ORF">GLOTRDRAFT_80287</name>
</gene>
<dbReference type="STRING" id="670483.S7PXS4"/>
<dbReference type="InterPro" id="IPR040040">
    <property type="entry name" value="ATG11"/>
</dbReference>
<proteinExistence type="inferred from homology"/>
<dbReference type="RefSeq" id="XP_007869308.1">
    <property type="nucleotide sequence ID" value="XM_007871117.1"/>
</dbReference>
<evidence type="ECO:0000256" key="3">
    <source>
        <dbReference type="ARBA" id="ARBA00023054"/>
    </source>
</evidence>
<dbReference type="GeneID" id="19308963"/>
<dbReference type="KEGG" id="gtr:GLOTRDRAFT_80287"/>
<comment type="subcellular location">
    <subcellularLocation>
        <location evidence="4">Preautophagosomal structure membrane</location>
        <topology evidence="4">Peripheral membrane protein</topology>
    </subcellularLocation>
    <subcellularLocation>
        <location evidence="4">Vacuole membrane</location>
        <topology evidence="4">Peripheral membrane protein</topology>
    </subcellularLocation>
    <text evidence="4">During pexophagy, accumulates in the vacuolar membrane region, where the peroxisomes contact the vacuole.</text>
</comment>
<evidence type="ECO:0000256" key="4">
    <source>
        <dbReference type="RuleBase" id="RU367075"/>
    </source>
</evidence>
<feature type="region of interest" description="Disordered" evidence="5">
    <location>
        <begin position="246"/>
        <end position="386"/>
    </location>
</feature>
<evidence type="ECO:0000256" key="1">
    <source>
        <dbReference type="ARBA" id="ARBA00009729"/>
    </source>
</evidence>